<keyword evidence="3" id="KW-1185">Reference proteome</keyword>
<proteinExistence type="predicted"/>
<organism evidence="2 3">
    <name type="scientific">Symbiodinium necroappetens</name>
    <dbReference type="NCBI Taxonomy" id="1628268"/>
    <lineage>
        <taxon>Eukaryota</taxon>
        <taxon>Sar</taxon>
        <taxon>Alveolata</taxon>
        <taxon>Dinophyceae</taxon>
        <taxon>Suessiales</taxon>
        <taxon>Symbiodiniaceae</taxon>
        <taxon>Symbiodinium</taxon>
    </lineage>
</organism>
<evidence type="ECO:0000313" key="2">
    <source>
        <dbReference type="EMBL" id="CAE7897789.1"/>
    </source>
</evidence>
<name>A0A813BBJ6_9DINO</name>
<dbReference type="OrthoDB" id="411941at2759"/>
<feature type="compositionally biased region" description="Acidic residues" evidence="1">
    <location>
        <begin position="40"/>
        <end position="56"/>
    </location>
</feature>
<evidence type="ECO:0000256" key="1">
    <source>
        <dbReference type="SAM" id="MobiDB-lite"/>
    </source>
</evidence>
<dbReference type="EMBL" id="CAJNJA010069419">
    <property type="protein sequence ID" value="CAE7897789.1"/>
    <property type="molecule type" value="Genomic_DNA"/>
</dbReference>
<feature type="compositionally biased region" description="Basic and acidic residues" evidence="1">
    <location>
        <begin position="10"/>
        <end position="28"/>
    </location>
</feature>
<gene>
    <name evidence="2" type="ORF">SNEC2469_LOCUS30126</name>
</gene>
<feature type="region of interest" description="Disordered" evidence="1">
    <location>
        <begin position="1"/>
        <end position="67"/>
    </location>
</feature>
<dbReference type="Proteomes" id="UP000601435">
    <property type="component" value="Unassembled WGS sequence"/>
</dbReference>
<accession>A0A813BBJ6</accession>
<protein>
    <submittedName>
        <fullName evidence="2">Uncharacterized protein</fullName>
    </submittedName>
</protein>
<dbReference type="AlphaFoldDB" id="A0A813BBJ6"/>
<evidence type="ECO:0000313" key="3">
    <source>
        <dbReference type="Proteomes" id="UP000601435"/>
    </source>
</evidence>
<feature type="non-terminal residue" evidence="2">
    <location>
        <position position="1"/>
    </location>
</feature>
<sequence length="202" mass="22471">KAKAKQSRGKRPDEEENQKGTKREKDAAAETAAAGKDDPEHEQEDKEEDHEENDDPEGPKAKKPKKEGKLVIDLLPELMPLQSIGLVLPTEAELKQKCFGSILSYTMKRAGAPTTIAIQKGSMFYFMTSVDPYVRSILKVNGAACTQITFQKFGAEYGFRLAMILSGWIPVGELPQPLPDPSNESEFGALREMVRNARFRQC</sequence>
<comment type="caution">
    <text evidence="2">The sequence shown here is derived from an EMBL/GenBank/DDBJ whole genome shotgun (WGS) entry which is preliminary data.</text>
</comment>
<reference evidence="2" key="1">
    <citation type="submission" date="2021-02" db="EMBL/GenBank/DDBJ databases">
        <authorList>
            <person name="Dougan E. K."/>
            <person name="Rhodes N."/>
            <person name="Thang M."/>
            <person name="Chan C."/>
        </authorList>
    </citation>
    <scope>NUCLEOTIDE SEQUENCE</scope>
</reference>